<evidence type="ECO:0000313" key="1">
    <source>
        <dbReference type="EMBL" id="RON95164.1"/>
    </source>
</evidence>
<reference evidence="1 2" key="1">
    <citation type="submission" date="2016-10" db="EMBL/GenBank/DDBJ databases">
        <title>Comparative genome analysis of multiple Pseudomonas spp. focuses on biocontrol and plant growth promoting traits.</title>
        <authorList>
            <person name="Tao X.-Y."/>
            <person name="Taylor C.G."/>
        </authorList>
    </citation>
    <scope>NUCLEOTIDE SEQUENCE [LARGE SCALE GENOMIC DNA]</scope>
    <source>
        <strain evidence="1 2">2F9</strain>
    </source>
</reference>
<dbReference type="EMBL" id="MOBY01000006">
    <property type="protein sequence ID" value="RON95164.1"/>
    <property type="molecule type" value="Genomic_DNA"/>
</dbReference>
<dbReference type="Proteomes" id="UP000283650">
    <property type="component" value="Unassembled WGS sequence"/>
</dbReference>
<dbReference type="AlphaFoldDB" id="A0A423N9L4"/>
<sequence>MKDKDATPGSTKNIENVTEKNILTSEEIDKLSKGAKTYEGILIADNRVYRGQIKYTYWWGNDGGMFYCYASHYTINDPDGFSRHKANIHFSFDSNQWWGIDSPDSMRQDNQWNPWRVGGYIGANRRARVYVRFVFDLPFADVSGENSIYYTYP</sequence>
<name>A0A423N9L4_PSEFL</name>
<proteinExistence type="predicted"/>
<comment type="caution">
    <text evidence="1">The sequence shown here is derived from an EMBL/GenBank/DDBJ whole genome shotgun (WGS) entry which is preliminary data.</text>
</comment>
<gene>
    <name evidence="1" type="ORF">BK672_13065</name>
</gene>
<organism evidence="1 2">
    <name type="scientific">Pseudomonas fluorescens</name>
    <dbReference type="NCBI Taxonomy" id="294"/>
    <lineage>
        <taxon>Bacteria</taxon>
        <taxon>Pseudomonadati</taxon>
        <taxon>Pseudomonadota</taxon>
        <taxon>Gammaproteobacteria</taxon>
        <taxon>Pseudomonadales</taxon>
        <taxon>Pseudomonadaceae</taxon>
        <taxon>Pseudomonas</taxon>
    </lineage>
</organism>
<protein>
    <submittedName>
        <fullName evidence="1">Uncharacterized protein</fullName>
    </submittedName>
</protein>
<dbReference type="RefSeq" id="WP_007915281.1">
    <property type="nucleotide sequence ID" value="NZ_MOBY01000006.1"/>
</dbReference>
<evidence type="ECO:0000313" key="2">
    <source>
        <dbReference type="Proteomes" id="UP000283650"/>
    </source>
</evidence>
<accession>A0A423N9L4</accession>